<organism evidence="2 3">
    <name type="scientific">Setaria viridis</name>
    <name type="common">Green bristlegrass</name>
    <name type="synonym">Setaria italica subsp. viridis</name>
    <dbReference type="NCBI Taxonomy" id="4556"/>
    <lineage>
        <taxon>Eukaryota</taxon>
        <taxon>Viridiplantae</taxon>
        <taxon>Streptophyta</taxon>
        <taxon>Embryophyta</taxon>
        <taxon>Tracheophyta</taxon>
        <taxon>Spermatophyta</taxon>
        <taxon>Magnoliopsida</taxon>
        <taxon>Liliopsida</taxon>
        <taxon>Poales</taxon>
        <taxon>Poaceae</taxon>
        <taxon>PACMAD clade</taxon>
        <taxon>Panicoideae</taxon>
        <taxon>Panicodae</taxon>
        <taxon>Paniceae</taxon>
        <taxon>Cenchrinae</taxon>
        <taxon>Setaria</taxon>
    </lineage>
</organism>
<name>A0A4U6SYB2_SETVI</name>
<feature type="signal peptide" evidence="1">
    <location>
        <begin position="1"/>
        <end position="15"/>
    </location>
</feature>
<evidence type="ECO:0000313" key="3">
    <source>
        <dbReference type="Proteomes" id="UP000298652"/>
    </source>
</evidence>
<keyword evidence="3" id="KW-1185">Reference proteome</keyword>
<dbReference type="Gramene" id="TKV93274">
    <property type="protein sequence ID" value="TKV93274"/>
    <property type="gene ID" value="SEVIR_9G215232v2"/>
</dbReference>
<proteinExistence type="predicted"/>
<dbReference type="AlphaFoldDB" id="A0A4U6SYB2"/>
<evidence type="ECO:0000256" key="1">
    <source>
        <dbReference type="SAM" id="SignalP"/>
    </source>
</evidence>
<sequence length="48" mass="5440">MHLLLKFNALAYFLCQLIELCGNLSNFIPLFCDLESSDDSMQEKNVAS</sequence>
<dbReference type="EMBL" id="CM016560">
    <property type="protein sequence ID" value="TKV93274.1"/>
    <property type="molecule type" value="Genomic_DNA"/>
</dbReference>
<gene>
    <name evidence="2" type="ORF">SEVIR_9G215232v2</name>
</gene>
<keyword evidence="1" id="KW-0732">Signal</keyword>
<feature type="chain" id="PRO_5020801253" evidence="1">
    <location>
        <begin position="16"/>
        <end position="48"/>
    </location>
</feature>
<protein>
    <submittedName>
        <fullName evidence="2">Uncharacterized protein</fullName>
    </submittedName>
</protein>
<reference evidence="2" key="1">
    <citation type="submission" date="2019-03" db="EMBL/GenBank/DDBJ databases">
        <title>WGS assembly of Setaria viridis.</title>
        <authorList>
            <person name="Huang P."/>
            <person name="Jenkins J."/>
            <person name="Grimwood J."/>
            <person name="Barry K."/>
            <person name="Healey A."/>
            <person name="Mamidi S."/>
            <person name="Sreedasyam A."/>
            <person name="Shu S."/>
            <person name="Feldman M."/>
            <person name="Wu J."/>
            <person name="Yu Y."/>
            <person name="Chen C."/>
            <person name="Johnson J."/>
            <person name="Rokhsar D."/>
            <person name="Baxter I."/>
            <person name="Schmutz J."/>
            <person name="Brutnell T."/>
            <person name="Kellogg E."/>
        </authorList>
    </citation>
    <scope>NUCLEOTIDE SEQUENCE [LARGE SCALE GENOMIC DNA]</scope>
</reference>
<accession>A0A4U6SYB2</accession>
<dbReference type="Proteomes" id="UP000298652">
    <property type="component" value="Chromosome 9"/>
</dbReference>
<evidence type="ECO:0000313" key="2">
    <source>
        <dbReference type="EMBL" id="TKV93274.1"/>
    </source>
</evidence>